<feature type="compositionally biased region" description="Basic and acidic residues" evidence="12">
    <location>
        <begin position="94"/>
        <end position="116"/>
    </location>
</feature>
<evidence type="ECO:0000256" key="9">
    <source>
        <dbReference type="ARBA" id="ARBA00025413"/>
    </source>
</evidence>
<evidence type="ECO:0000256" key="10">
    <source>
        <dbReference type="ARBA" id="ARBA00031521"/>
    </source>
</evidence>
<dbReference type="InterPro" id="IPR012420">
    <property type="entry name" value="Cbp4"/>
</dbReference>
<comment type="subcellular location">
    <subcellularLocation>
        <location evidence="1 11">Mitochondrion inner membrane</location>
        <topology evidence="1 11">Single-pass membrane protein</topology>
    </subcellularLocation>
</comment>
<dbReference type="GeneID" id="70297007"/>
<comment type="function">
    <text evidence="9 11">Essential for the assembly of ubiquinol-cytochrome c reductase. It has a direct effect on the correct occurrence of the Rieske protein, core 4, core 5 and apocytochrome b.</text>
</comment>
<dbReference type="OrthoDB" id="5576752at2759"/>
<feature type="region of interest" description="Disordered" evidence="12">
    <location>
        <begin position="94"/>
        <end position="136"/>
    </location>
</feature>
<dbReference type="EMBL" id="MU251243">
    <property type="protein sequence ID" value="KAG9258696.1"/>
    <property type="molecule type" value="Genomic_DNA"/>
</dbReference>
<proteinExistence type="inferred from homology"/>
<dbReference type="GO" id="GO:0034551">
    <property type="term" value="P:mitochondrial respiratory chain complex III assembly"/>
    <property type="evidence" value="ECO:0007669"/>
    <property type="project" value="TreeGrafter"/>
</dbReference>
<feature type="compositionally biased region" description="Polar residues" evidence="12">
    <location>
        <begin position="125"/>
        <end position="136"/>
    </location>
</feature>
<evidence type="ECO:0000313" key="14">
    <source>
        <dbReference type="Proteomes" id="UP000887229"/>
    </source>
</evidence>
<keyword evidence="3" id="KW-0812">Transmembrane</keyword>
<evidence type="ECO:0000256" key="11">
    <source>
        <dbReference type="RuleBase" id="RU368005"/>
    </source>
</evidence>
<accession>A0A9P7ZVP4</accession>
<organism evidence="13 14">
    <name type="scientific">Emericellopsis atlantica</name>
    <dbReference type="NCBI Taxonomy" id="2614577"/>
    <lineage>
        <taxon>Eukaryota</taxon>
        <taxon>Fungi</taxon>
        <taxon>Dikarya</taxon>
        <taxon>Ascomycota</taxon>
        <taxon>Pezizomycotina</taxon>
        <taxon>Sordariomycetes</taxon>
        <taxon>Hypocreomycetidae</taxon>
        <taxon>Hypocreales</taxon>
        <taxon>Bionectriaceae</taxon>
        <taxon>Emericellopsis</taxon>
    </lineage>
</organism>
<keyword evidence="7" id="KW-0472">Membrane</keyword>
<sequence length="136" mass="15720">MGKKPTNWRLWGKVAVVSVIVAVGGPAFTAWLSPSEEEIRAKYNPDLRRRSIEGKAQREQEFDEFVTRLKEYSKSDKPIWIVVKEEEERMKKKAIADAKNREKEAEARKAEMRREALQPTPAEQPKSSSWFSWGGK</sequence>
<evidence type="ECO:0000256" key="3">
    <source>
        <dbReference type="ARBA" id="ARBA00022692"/>
    </source>
</evidence>
<keyword evidence="8 11" id="KW-0143">Chaperone</keyword>
<keyword evidence="4 11" id="KW-0999">Mitochondrion inner membrane</keyword>
<dbReference type="Pfam" id="PF07960">
    <property type="entry name" value="CBP4"/>
    <property type="match status" value="1"/>
</dbReference>
<evidence type="ECO:0000256" key="6">
    <source>
        <dbReference type="ARBA" id="ARBA00023128"/>
    </source>
</evidence>
<dbReference type="RefSeq" id="XP_046122620.1">
    <property type="nucleotide sequence ID" value="XM_046266104.1"/>
</dbReference>
<dbReference type="GO" id="GO:0005743">
    <property type="term" value="C:mitochondrial inner membrane"/>
    <property type="evidence" value="ECO:0007669"/>
    <property type="project" value="UniProtKB-SubCell"/>
</dbReference>
<protein>
    <recommendedName>
        <fullName evidence="10 11">Cytochrome b mRNA-processing protein 4</fullName>
    </recommendedName>
</protein>
<name>A0A9P7ZVP4_9HYPO</name>
<keyword evidence="14" id="KW-1185">Reference proteome</keyword>
<dbReference type="PANTHER" id="PTHR28202">
    <property type="entry name" value="ASSEMBLY FACTOR CBP4"/>
    <property type="match status" value="1"/>
</dbReference>
<evidence type="ECO:0000256" key="12">
    <source>
        <dbReference type="SAM" id="MobiDB-lite"/>
    </source>
</evidence>
<evidence type="ECO:0000256" key="1">
    <source>
        <dbReference type="ARBA" id="ARBA00004434"/>
    </source>
</evidence>
<dbReference type="PANTHER" id="PTHR28202:SF1">
    <property type="entry name" value="ASSEMBLY FACTOR CBP4"/>
    <property type="match status" value="1"/>
</dbReference>
<dbReference type="AlphaFoldDB" id="A0A9P7ZVP4"/>
<evidence type="ECO:0000256" key="5">
    <source>
        <dbReference type="ARBA" id="ARBA00022989"/>
    </source>
</evidence>
<comment type="similarity">
    <text evidence="2 11">Belongs to the CBP4 family.</text>
</comment>
<evidence type="ECO:0000256" key="2">
    <source>
        <dbReference type="ARBA" id="ARBA00006780"/>
    </source>
</evidence>
<evidence type="ECO:0000313" key="13">
    <source>
        <dbReference type="EMBL" id="KAG9258696.1"/>
    </source>
</evidence>
<gene>
    <name evidence="13" type="ORF">F5Z01DRAFT_690130</name>
</gene>
<comment type="caution">
    <text evidence="13">The sequence shown here is derived from an EMBL/GenBank/DDBJ whole genome shotgun (WGS) entry which is preliminary data.</text>
</comment>
<keyword evidence="5" id="KW-1133">Transmembrane helix</keyword>
<evidence type="ECO:0000256" key="4">
    <source>
        <dbReference type="ARBA" id="ARBA00022792"/>
    </source>
</evidence>
<reference evidence="13" key="1">
    <citation type="journal article" date="2021" name="IMA Fungus">
        <title>Genomic characterization of three marine fungi, including Emericellopsis atlantica sp. nov. with signatures of a generalist lifestyle and marine biomass degradation.</title>
        <authorList>
            <person name="Hagestad O.C."/>
            <person name="Hou L."/>
            <person name="Andersen J.H."/>
            <person name="Hansen E.H."/>
            <person name="Altermark B."/>
            <person name="Li C."/>
            <person name="Kuhnert E."/>
            <person name="Cox R.J."/>
            <person name="Crous P.W."/>
            <person name="Spatafora J.W."/>
            <person name="Lail K."/>
            <person name="Amirebrahimi M."/>
            <person name="Lipzen A."/>
            <person name="Pangilinan J."/>
            <person name="Andreopoulos W."/>
            <person name="Hayes R.D."/>
            <person name="Ng V."/>
            <person name="Grigoriev I.V."/>
            <person name="Jackson S.A."/>
            <person name="Sutton T.D.S."/>
            <person name="Dobson A.D.W."/>
            <person name="Rama T."/>
        </authorList>
    </citation>
    <scope>NUCLEOTIDE SEQUENCE</scope>
    <source>
        <strain evidence="13">TS7</strain>
    </source>
</reference>
<keyword evidence="6 11" id="KW-0496">Mitochondrion</keyword>
<evidence type="ECO:0000256" key="7">
    <source>
        <dbReference type="ARBA" id="ARBA00023136"/>
    </source>
</evidence>
<evidence type="ECO:0000256" key="8">
    <source>
        <dbReference type="ARBA" id="ARBA00023186"/>
    </source>
</evidence>
<dbReference type="Proteomes" id="UP000887229">
    <property type="component" value="Unassembled WGS sequence"/>
</dbReference>